<keyword evidence="3" id="KW-1185">Reference proteome</keyword>
<name>A0ABV9KWU6_9BACT</name>
<gene>
    <name evidence="2" type="ORF">ACFO6W_13480</name>
</gene>
<sequence length="108" mass="12680">MKERIKELGYWLEDRLKGLCGEITPDKRLTVILIMLLGFTILNLYFTFTTIRNFGREQERKEQLKIGHMEGLELEKTRPKDLGLDFLDSDIDTPVLDSMNIEKKKNYG</sequence>
<dbReference type="Pfam" id="PF13150">
    <property type="entry name" value="TraL_transposon"/>
    <property type="match status" value="1"/>
</dbReference>
<accession>A0ABV9KWU6</accession>
<evidence type="ECO:0000313" key="2">
    <source>
        <dbReference type="EMBL" id="MFC4674709.1"/>
    </source>
</evidence>
<protein>
    <submittedName>
        <fullName evidence="2">TraL conjugative transposon family protein</fullName>
    </submittedName>
</protein>
<dbReference type="RefSeq" id="WP_379997263.1">
    <property type="nucleotide sequence ID" value="NZ_JBHSGN010000078.1"/>
</dbReference>
<proteinExistence type="predicted"/>
<dbReference type="InterPro" id="IPR025050">
    <property type="entry name" value="TraL_transposon"/>
</dbReference>
<feature type="transmembrane region" description="Helical" evidence="1">
    <location>
        <begin position="31"/>
        <end position="51"/>
    </location>
</feature>
<keyword evidence="1" id="KW-1133">Transmembrane helix</keyword>
<reference evidence="3" key="1">
    <citation type="journal article" date="2019" name="Int. J. Syst. Evol. Microbiol.">
        <title>The Global Catalogue of Microorganisms (GCM) 10K type strain sequencing project: providing services to taxonomists for standard genome sequencing and annotation.</title>
        <authorList>
            <consortium name="The Broad Institute Genomics Platform"/>
            <consortium name="The Broad Institute Genome Sequencing Center for Infectious Disease"/>
            <person name="Wu L."/>
            <person name="Ma J."/>
        </authorList>
    </citation>
    <scope>NUCLEOTIDE SEQUENCE [LARGE SCALE GENOMIC DNA]</scope>
    <source>
        <strain evidence="3">CCUG 66188</strain>
    </source>
</reference>
<dbReference type="Proteomes" id="UP001596023">
    <property type="component" value="Unassembled WGS sequence"/>
</dbReference>
<comment type="caution">
    <text evidence="2">The sequence shown here is derived from an EMBL/GenBank/DDBJ whole genome shotgun (WGS) entry which is preliminary data.</text>
</comment>
<keyword evidence="1" id="KW-0472">Membrane</keyword>
<keyword evidence="1" id="KW-0812">Transmembrane</keyword>
<evidence type="ECO:0000256" key="1">
    <source>
        <dbReference type="SAM" id="Phobius"/>
    </source>
</evidence>
<evidence type="ECO:0000313" key="3">
    <source>
        <dbReference type="Proteomes" id="UP001596023"/>
    </source>
</evidence>
<organism evidence="2 3">
    <name type="scientific">Dysgonomonas termitidis</name>
    <dbReference type="NCBI Taxonomy" id="1516126"/>
    <lineage>
        <taxon>Bacteria</taxon>
        <taxon>Pseudomonadati</taxon>
        <taxon>Bacteroidota</taxon>
        <taxon>Bacteroidia</taxon>
        <taxon>Bacteroidales</taxon>
        <taxon>Dysgonomonadaceae</taxon>
        <taxon>Dysgonomonas</taxon>
    </lineage>
</organism>
<dbReference type="EMBL" id="JBHSGN010000078">
    <property type="protein sequence ID" value="MFC4674709.1"/>
    <property type="molecule type" value="Genomic_DNA"/>
</dbReference>